<comment type="caution">
    <text evidence="1">The sequence shown here is derived from an EMBL/GenBank/DDBJ whole genome shotgun (WGS) entry which is preliminary data.</text>
</comment>
<accession>A0AAV7VCT9</accession>
<dbReference type="Proteomes" id="UP001066276">
    <property type="component" value="Chromosome 2_1"/>
</dbReference>
<evidence type="ECO:0000313" key="1">
    <source>
        <dbReference type="EMBL" id="KAJ1199123.1"/>
    </source>
</evidence>
<keyword evidence="2" id="KW-1185">Reference proteome</keyword>
<organism evidence="1 2">
    <name type="scientific">Pleurodeles waltl</name>
    <name type="common">Iberian ribbed newt</name>
    <dbReference type="NCBI Taxonomy" id="8319"/>
    <lineage>
        <taxon>Eukaryota</taxon>
        <taxon>Metazoa</taxon>
        <taxon>Chordata</taxon>
        <taxon>Craniata</taxon>
        <taxon>Vertebrata</taxon>
        <taxon>Euteleostomi</taxon>
        <taxon>Amphibia</taxon>
        <taxon>Batrachia</taxon>
        <taxon>Caudata</taxon>
        <taxon>Salamandroidea</taxon>
        <taxon>Salamandridae</taxon>
        <taxon>Pleurodelinae</taxon>
        <taxon>Pleurodeles</taxon>
    </lineage>
</organism>
<name>A0AAV7VCT9_PLEWA</name>
<dbReference type="EMBL" id="JANPWB010000003">
    <property type="protein sequence ID" value="KAJ1199123.1"/>
    <property type="molecule type" value="Genomic_DNA"/>
</dbReference>
<protein>
    <submittedName>
        <fullName evidence="1">Uncharacterized protein</fullName>
    </submittedName>
</protein>
<reference evidence="1" key="1">
    <citation type="journal article" date="2022" name="bioRxiv">
        <title>Sequencing and chromosome-scale assembly of the giantPleurodeles waltlgenome.</title>
        <authorList>
            <person name="Brown T."/>
            <person name="Elewa A."/>
            <person name="Iarovenko S."/>
            <person name="Subramanian E."/>
            <person name="Araus A.J."/>
            <person name="Petzold A."/>
            <person name="Susuki M."/>
            <person name="Suzuki K.-i.T."/>
            <person name="Hayashi T."/>
            <person name="Toyoda A."/>
            <person name="Oliveira C."/>
            <person name="Osipova E."/>
            <person name="Leigh N.D."/>
            <person name="Simon A."/>
            <person name="Yun M.H."/>
        </authorList>
    </citation>
    <scope>NUCLEOTIDE SEQUENCE</scope>
    <source>
        <strain evidence="1">20211129_DDA</strain>
        <tissue evidence="1">Liver</tissue>
    </source>
</reference>
<gene>
    <name evidence="1" type="ORF">NDU88_002961</name>
</gene>
<dbReference type="AlphaFoldDB" id="A0AAV7VCT9"/>
<proteinExistence type="predicted"/>
<sequence>MVFGRRKRVGAVCGRWSLPPAPPFTSSRLAEIEAAAQRASQGHARPDTVSGHRDWWVSWDTSFPVPQIPHISRDP</sequence>
<evidence type="ECO:0000313" key="2">
    <source>
        <dbReference type="Proteomes" id="UP001066276"/>
    </source>
</evidence>